<feature type="non-terminal residue" evidence="6">
    <location>
        <position position="1"/>
    </location>
</feature>
<dbReference type="InterPro" id="IPR013249">
    <property type="entry name" value="RNA_pol_sigma70_r4_t2"/>
</dbReference>
<evidence type="ECO:0000256" key="2">
    <source>
        <dbReference type="ARBA" id="ARBA00023082"/>
    </source>
</evidence>
<evidence type="ECO:0000256" key="1">
    <source>
        <dbReference type="ARBA" id="ARBA00023015"/>
    </source>
</evidence>
<evidence type="ECO:0000256" key="3">
    <source>
        <dbReference type="ARBA" id="ARBA00023125"/>
    </source>
</evidence>
<dbReference type="SUPFAM" id="SSF88659">
    <property type="entry name" value="Sigma3 and sigma4 domains of RNA polymerase sigma factors"/>
    <property type="match status" value="1"/>
</dbReference>
<comment type="caution">
    <text evidence="6">The sequence shown here is derived from an EMBL/GenBank/DDBJ whole genome shotgun (WGS) entry which is preliminary data.</text>
</comment>
<name>X1C2K6_9ZZZZ</name>
<protein>
    <recommendedName>
        <fullName evidence="5">RNA polymerase sigma factor 70 region 4 type 2 domain-containing protein</fullName>
    </recommendedName>
</protein>
<dbReference type="EMBL" id="BART01029461">
    <property type="protein sequence ID" value="GAH01507.1"/>
    <property type="molecule type" value="Genomic_DNA"/>
</dbReference>
<dbReference type="InterPro" id="IPR036388">
    <property type="entry name" value="WH-like_DNA-bd_sf"/>
</dbReference>
<evidence type="ECO:0000259" key="5">
    <source>
        <dbReference type="Pfam" id="PF08281"/>
    </source>
</evidence>
<dbReference type="NCBIfam" id="TIGR02937">
    <property type="entry name" value="sigma70-ECF"/>
    <property type="match status" value="1"/>
</dbReference>
<dbReference type="PANTHER" id="PTHR43133">
    <property type="entry name" value="RNA POLYMERASE ECF-TYPE SIGMA FACTO"/>
    <property type="match status" value="1"/>
</dbReference>
<dbReference type="AlphaFoldDB" id="X1C2K6"/>
<keyword evidence="2" id="KW-0731">Sigma factor</keyword>
<gene>
    <name evidence="6" type="ORF">S01H4_51688</name>
</gene>
<organism evidence="6">
    <name type="scientific">marine sediment metagenome</name>
    <dbReference type="NCBI Taxonomy" id="412755"/>
    <lineage>
        <taxon>unclassified sequences</taxon>
        <taxon>metagenomes</taxon>
        <taxon>ecological metagenomes</taxon>
    </lineage>
</organism>
<dbReference type="GO" id="GO:0006352">
    <property type="term" value="P:DNA-templated transcription initiation"/>
    <property type="evidence" value="ECO:0007669"/>
    <property type="project" value="InterPro"/>
</dbReference>
<reference evidence="6" key="1">
    <citation type="journal article" date="2014" name="Front. Microbiol.">
        <title>High frequency of phylogenetically diverse reductive dehalogenase-homologous genes in deep subseafloor sedimentary metagenomes.</title>
        <authorList>
            <person name="Kawai M."/>
            <person name="Futagami T."/>
            <person name="Toyoda A."/>
            <person name="Takaki Y."/>
            <person name="Nishi S."/>
            <person name="Hori S."/>
            <person name="Arai W."/>
            <person name="Tsubouchi T."/>
            <person name="Morono Y."/>
            <person name="Uchiyama I."/>
            <person name="Ito T."/>
            <person name="Fujiyama A."/>
            <person name="Inagaki F."/>
            <person name="Takami H."/>
        </authorList>
    </citation>
    <scope>NUCLEOTIDE SEQUENCE</scope>
    <source>
        <strain evidence="6">Expedition CK06-06</strain>
    </source>
</reference>
<feature type="domain" description="RNA polymerase sigma factor 70 region 4 type 2" evidence="5">
    <location>
        <begin position="36"/>
        <end position="87"/>
    </location>
</feature>
<accession>X1C2K6</accession>
<dbReference type="InterPro" id="IPR013324">
    <property type="entry name" value="RNA_pol_sigma_r3/r4-like"/>
</dbReference>
<dbReference type="GO" id="GO:0016987">
    <property type="term" value="F:sigma factor activity"/>
    <property type="evidence" value="ECO:0007669"/>
    <property type="project" value="UniProtKB-KW"/>
</dbReference>
<keyword evidence="3" id="KW-0238">DNA-binding</keyword>
<sequence length="96" mass="11067">YGRLRKKQQFVQLSEKEFPLEINGDEPGFSADLVGQIHKALDRIQPQHREVLTLCFLENMPYQAIAKIVGCSLGTVKSRIYYAKQSLRKELESKNE</sequence>
<dbReference type="PANTHER" id="PTHR43133:SF8">
    <property type="entry name" value="RNA POLYMERASE SIGMA FACTOR HI_1459-RELATED"/>
    <property type="match status" value="1"/>
</dbReference>
<keyword evidence="4" id="KW-0804">Transcription</keyword>
<proteinExistence type="predicted"/>
<dbReference type="CDD" id="cd06171">
    <property type="entry name" value="Sigma70_r4"/>
    <property type="match status" value="1"/>
</dbReference>
<dbReference type="GO" id="GO:0003677">
    <property type="term" value="F:DNA binding"/>
    <property type="evidence" value="ECO:0007669"/>
    <property type="project" value="UniProtKB-KW"/>
</dbReference>
<evidence type="ECO:0000313" key="6">
    <source>
        <dbReference type="EMBL" id="GAH01507.1"/>
    </source>
</evidence>
<keyword evidence="1" id="KW-0805">Transcription regulation</keyword>
<evidence type="ECO:0000256" key="4">
    <source>
        <dbReference type="ARBA" id="ARBA00023163"/>
    </source>
</evidence>
<dbReference type="InterPro" id="IPR039425">
    <property type="entry name" value="RNA_pol_sigma-70-like"/>
</dbReference>
<dbReference type="Pfam" id="PF08281">
    <property type="entry name" value="Sigma70_r4_2"/>
    <property type="match status" value="1"/>
</dbReference>
<dbReference type="Gene3D" id="1.10.10.10">
    <property type="entry name" value="Winged helix-like DNA-binding domain superfamily/Winged helix DNA-binding domain"/>
    <property type="match status" value="1"/>
</dbReference>
<dbReference type="InterPro" id="IPR014284">
    <property type="entry name" value="RNA_pol_sigma-70_dom"/>
</dbReference>